<dbReference type="AlphaFoldDB" id="A0A232LU09"/>
<evidence type="ECO:0000256" key="1">
    <source>
        <dbReference type="SAM" id="MobiDB-lite"/>
    </source>
</evidence>
<reference evidence="2 3" key="1">
    <citation type="journal article" date="2015" name="Environ. Microbiol.">
        <title>Metagenome sequence of Elaphomyces granulatus from sporocarp tissue reveals Ascomycota ectomycorrhizal fingerprints of genome expansion and a Proteobacteria-rich microbiome.</title>
        <authorList>
            <person name="Quandt C.A."/>
            <person name="Kohler A."/>
            <person name="Hesse C.N."/>
            <person name="Sharpton T.J."/>
            <person name="Martin F."/>
            <person name="Spatafora J.W."/>
        </authorList>
    </citation>
    <scope>NUCLEOTIDE SEQUENCE [LARGE SCALE GENOMIC DNA]</scope>
    <source>
        <strain evidence="2 3">OSC145934</strain>
    </source>
</reference>
<name>A0A232LU09_9EURO</name>
<organism evidence="2 3">
    <name type="scientific">Elaphomyces granulatus</name>
    <dbReference type="NCBI Taxonomy" id="519963"/>
    <lineage>
        <taxon>Eukaryota</taxon>
        <taxon>Fungi</taxon>
        <taxon>Dikarya</taxon>
        <taxon>Ascomycota</taxon>
        <taxon>Pezizomycotina</taxon>
        <taxon>Eurotiomycetes</taxon>
        <taxon>Eurotiomycetidae</taxon>
        <taxon>Eurotiales</taxon>
        <taxon>Elaphomycetaceae</taxon>
        <taxon>Elaphomyces</taxon>
    </lineage>
</organism>
<evidence type="ECO:0000313" key="3">
    <source>
        <dbReference type="Proteomes" id="UP000243515"/>
    </source>
</evidence>
<evidence type="ECO:0000313" key="2">
    <source>
        <dbReference type="EMBL" id="OXV07508.1"/>
    </source>
</evidence>
<dbReference type="EMBL" id="NPHW01004797">
    <property type="protein sequence ID" value="OXV07508.1"/>
    <property type="molecule type" value="Genomic_DNA"/>
</dbReference>
<gene>
    <name evidence="2" type="ORF">Egran_04725</name>
</gene>
<accession>A0A232LU09</accession>
<feature type="compositionally biased region" description="Basic and acidic residues" evidence="1">
    <location>
        <begin position="39"/>
        <end position="54"/>
    </location>
</feature>
<proteinExistence type="predicted"/>
<feature type="region of interest" description="Disordered" evidence="1">
    <location>
        <begin position="34"/>
        <end position="54"/>
    </location>
</feature>
<sequence>MRDEGELQWFLGIRVSHDITFKMREKHRLHYRLKSSTHTTDKPMHSRSTYIKEK</sequence>
<comment type="caution">
    <text evidence="2">The sequence shown here is derived from an EMBL/GenBank/DDBJ whole genome shotgun (WGS) entry which is preliminary data.</text>
</comment>
<dbReference type="Proteomes" id="UP000243515">
    <property type="component" value="Unassembled WGS sequence"/>
</dbReference>
<keyword evidence="3" id="KW-1185">Reference proteome</keyword>
<protein>
    <submittedName>
        <fullName evidence="2">Uncharacterized protein</fullName>
    </submittedName>
</protein>